<sequence length="14" mass="1654">MWFSLNLTPTVDVM</sequence>
<accession>A0AAN8T1H3</accession>
<comment type="caution">
    <text evidence="1">The sequence shown here is derived from an EMBL/GenBank/DDBJ whole genome shotgun (WGS) entry which is preliminary data.</text>
</comment>
<protein>
    <submittedName>
        <fullName evidence="1">Uncharacterized protein</fullName>
    </submittedName>
</protein>
<gene>
    <name evidence="1" type="ORF">RDI58_022129</name>
</gene>
<dbReference type="EMBL" id="JBANQN010000009">
    <property type="protein sequence ID" value="KAK6779945.1"/>
    <property type="molecule type" value="Genomic_DNA"/>
</dbReference>
<name>A0AAN8T1H3_SOLBU</name>
<evidence type="ECO:0000313" key="1">
    <source>
        <dbReference type="EMBL" id="KAK6779945.1"/>
    </source>
</evidence>
<keyword evidence="2" id="KW-1185">Reference proteome</keyword>
<proteinExistence type="predicted"/>
<evidence type="ECO:0000313" key="2">
    <source>
        <dbReference type="Proteomes" id="UP001371456"/>
    </source>
</evidence>
<dbReference type="Proteomes" id="UP001371456">
    <property type="component" value="Unassembled WGS sequence"/>
</dbReference>
<reference evidence="1 2" key="1">
    <citation type="submission" date="2024-02" db="EMBL/GenBank/DDBJ databases">
        <title>de novo genome assembly of Solanum bulbocastanum strain 11H21.</title>
        <authorList>
            <person name="Hosaka A.J."/>
        </authorList>
    </citation>
    <scope>NUCLEOTIDE SEQUENCE [LARGE SCALE GENOMIC DNA]</scope>
    <source>
        <tissue evidence="1">Young leaves</tissue>
    </source>
</reference>
<organism evidence="1 2">
    <name type="scientific">Solanum bulbocastanum</name>
    <name type="common">Wild potato</name>
    <dbReference type="NCBI Taxonomy" id="147425"/>
    <lineage>
        <taxon>Eukaryota</taxon>
        <taxon>Viridiplantae</taxon>
        <taxon>Streptophyta</taxon>
        <taxon>Embryophyta</taxon>
        <taxon>Tracheophyta</taxon>
        <taxon>Spermatophyta</taxon>
        <taxon>Magnoliopsida</taxon>
        <taxon>eudicotyledons</taxon>
        <taxon>Gunneridae</taxon>
        <taxon>Pentapetalae</taxon>
        <taxon>asterids</taxon>
        <taxon>lamiids</taxon>
        <taxon>Solanales</taxon>
        <taxon>Solanaceae</taxon>
        <taxon>Solanoideae</taxon>
        <taxon>Solaneae</taxon>
        <taxon>Solanum</taxon>
    </lineage>
</organism>